<dbReference type="InterPro" id="IPR029058">
    <property type="entry name" value="AB_hydrolase_fold"/>
</dbReference>
<dbReference type="AlphaFoldDB" id="A0A7S0QTK1"/>
<accession>A0A7S0QTK1</accession>
<dbReference type="GO" id="GO:0009092">
    <property type="term" value="P:homoserine metabolic process"/>
    <property type="evidence" value="ECO:0007669"/>
    <property type="project" value="TreeGrafter"/>
</dbReference>
<evidence type="ECO:0000256" key="4">
    <source>
        <dbReference type="SAM" id="MobiDB-lite"/>
    </source>
</evidence>
<reference evidence="6" key="1">
    <citation type="submission" date="2021-01" db="EMBL/GenBank/DDBJ databases">
        <authorList>
            <person name="Corre E."/>
            <person name="Pelletier E."/>
            <person name="Niang G."/>
            <person name="Scheremetjew M."/>
            <person name="Finn R."/>
            <person name="Kale V."/>
            <person name="Holt S."/>
            <person name="Cochrane G."/>
            <person name="Meng A."/>
            <person name="Brown T."/>
            <person name="Cohen L."/>
        </authorList>
    </citation>
    <scope>NUCLEOTIDE SEQUENCE</scope>
    <source>
        <strain evidence="6">CCMP722</strain>
    </source>
</reference>
<dbReference type="Pfam" id="PF00561">
    <property type="entry name" value="Abhydrolase_1"/>
    <property type="match status" value="1"/>
</dbReference>
<dbReference type="SUPFAM" id="SSF53474">
    <property type="entry name" value="alpha/beta-Hydrolases"/>
    <property type="match status" value="1"/>
</dbReference>
<feature type="compositionally biased region" description="Pro residues" evidence="4">
    <location>
        <begin position="128"/>
        <end position="141"/>
    </location>
</feature>
<dbReference type="GO" id="GO:0009086">
    <property type="term" value="P:methionine biosynthetic process"/>
    <property type="evidence" value="ECO:0007669"/>
    <property type="project" value="TreeGrafter"/>
</dbReference>
<dbReference type="PANTHER" id="PTHR32268">
    <property type="entry name" value="HOMOSERINE O-ACETYLTRANSFERASE"/>
    <property type="match status" value="1"/>
</dbReference>
<feature type="coiled-coil region" evidence="3">
    <location>
        <begin position="541"/>
        <end position="568"/>
    </location>
</feature>
<keyword evidence="2" id="KW-0808">Transferase</keyword>
<dbReference type="NCBIfam" id="TIGR01392">
    <property type="entry name" value="homoserO_Ac_trn"/>
    <property type="match status" value="1"/>
</dbReference>
<dbReference type="HAMAP" id="MF_00296">
    <property type="entry name" value="MetX_acyltransf"/>
    <property type="match status" value="1"/>
</dbReference>
<dbReference type="PANTHER" id="PTHR32268:SF11">
    <property type="entry name" value="HOMOSERINE O-ACETYLTRANSFERASE"/>
    <property type="match status" value="1"/>
</dbReference>
<feature type="compositionally biased region" description="Low complexity" evidence="4">
    <location>
        <begin position="105"/>
        <end position="127"/>
    </location>
</feature>
<comment type="similarity">
    <text evidence="1">Belongs to the AB hydrolase superfamily. MetX family.</text>
</comment>
<dbReference type="GO" id="GO:0004414">
    <property type="term" value="F:homoserine O-acetyltransferase activity"/>
    <property type="evidence" value="ECO:0007669"/>
    <property type="project" value="TreeGrafter"/>
</dbReference>
<feature type="domain" description="AB hydrolase-1" evidence="5">
    <location>
        <begin position="227"/>
        <end position="493"/>
    </location>
</feature>
<keyword evidence="3" id="KW-0175">Coiled coil</keyword>
<evidence type="ECO:0000256" key="2">
    <source>
        <dbReference type="ARBA" id="ARBA00022679"/>
    </source>
</evidence>
<gene>
    <name evidence="6" type="ORF">POBO1169_LOCUS2400</name>
</gene>
<organism evidence="6">
    <name type="scientific">Pyramimonas obovata</name>
    <dbReference type="NCBI Taxonomy" id="1411642"/>
    <lineage>
        <taxon>Eukaryota</taxon>
        <taxon>Viridiplantae</taxon>
        <taxon>Chlorophyta</taxon>
        <taxon>Pyramimonadophyceae</taxon>
        <taxon>Pyramimonadales</taxon>
        <taxon>Pyramimonadaceae</taxon>
        <taxon>Pyramimonas</taxon>
        <taxon>Pyramimonas incertae sedis</taxon>
    </lineage>
</organism>
<sequence>MHLPGYAATALVRVAPGTDVFPVKRNFNSSTTRYGCGPGQIVSAAAFPAKIVRKVSSSASQGFAARNQFRTSLNEACTRRSTFNPSPREPRSSRSTVAVALPMDPARSASPAAPVSVTSRSVRQAAHPAPPSPDPAIPPEAIPGDHMANARAGLPDGVSWMIVENFTLESGIEMKDVVVAYSTYGSLNAAGDNGVIVGHSLTSNSNVHEWWPQMLGANDPAAGDQEVGYCLDTTSDFVVCVNFCGSPYGSASPLTTNPQRADGGSYGADFPLFSIRDHVRLQKEVLDRMGVKRLRLAIGGSMGGMIALEWGATFPDYVEQMVLIASCGRHTDWAIGIGQVQRAAITSDVDFQDGWYSEGSTKPERGLANARMMAMLTYRAPGSVDEKFGRSFTENEGLSTWAVESYLQYQGEKFIGRFDANCYLRLTASLDTHNVAADRGTYAEVLQSLTQKTLVVGIDSDMLYPLQLQQELAQYLPNSYLHTIKSPHGHDSFLIEIDALNETISRFRRGMNPSSSAAAAEELAASCASPEESNKVLIEALGEAMQTADQSEKEIVRLNLKLQALESKLRDSDISNAEIRELCRPSVEDLRDMDHRVVERLRKSKTPWGIARAPKLNASEIPLPPRPAPVVLPIVYGDLAEGEGNLPGWA</sequence>
<dbReference type="Gene3D" id="3.40.50.1820">
    <property type="entry name" value="alpha/beta hydrolase"/>
    <property type="match status" value="1"/>
</dbReference>
<dbReference type="NCBIfam" id="NF001209">
    <property type="entry name" value="PRK00175.1"/>
    <property type="match status" value="1"/>
</dbReference>
<feature type="region of interest" description="Disordered" evidence="4">
    <location>
        <begin position="105"/>
        <end position="150"/>
    </location>
</feature>
<evidence type="ECO:0000259" key="5">
    <source>
        <dbReference type="Pfam" id="PF00561"/>
    </source>
</evidence>
<evidence type="ECO:0000256" key="1">
    <source>
        <dbReference type="ARBA" id="ARBA00006886"/>
    </source>
</evidence>
<protein>
    <recommendedName>
        <fullName evidence="5">AB hydrolase-1 domain-containing protein</fullName>
    </recommendedName>
</protein>
<evidence type="ECO:0000256" key="3">
    <source>
        <dbReference type="SAM" id="Coils"/>
    </source>
</evidence>
<dbReference type="InterPro" id="IPR008220">
    <property type="entry name" value="HAT_MetX-like"/>
</dbReference>
<dbReference type="InterPro" id="IPR000073">
    <property type="entry name" value="AB_hydrolase_1"/>
</dbReference>
<evidence type="ECO:0000313" key="6">
    <source>
        <dbReference type="EMBL" id="CAD8652258.1"/>
    </source>
</evidence>
<proteinExistence type="inferred from homology"/>
<name>A0A7S0QTK1_9CHLO</name>
<dbReference type="EMBL" id="HBFA01004711">
    <property type="protein sequence ID" value="CAD8652258.1"/>
    <property type="molecule type" value="Transcribed_RNA"/>
</dbReference>